<evidence type="ECO:0000259" key="3">
    <source>
        <dbReference type="PROSITE" id="PS50158"/>
    </source>
</evidence>
<feature type="compositionally biased region" description="Polar residues" evidence="2">
    <location>
        <begin position="124"/>
        <end position="138"/>
    </location>
</feature>
<dbReference type="InterPro" id="IPR001878">
    <property type="entry name" value="Znf_CCHC"/>
</dbReference>
<dbReference type="PROSITE" id="PS50158">
    <property type="entry name" value="ZF_CCHC"/>
    <property type="match status" value="1"/>
</dbReference>
<keyword evidence="1" id="KW-0863">Zinc-finger</keyword>
<name>A0AAV1T5U7_9STRA</name>
<dbReference type="EMBL" id="CAKLBY020000028">
    <property type="protein sequence ID" value="CAK7904302.1"/>
    <property type="molecule type" value="Genomic_DNA"/>
</dbReference>
<feature type="region of interest" description="Disordered" evidence="2">
    <location>
        <begin position="38"/>
        <end position="59"/>
    </location>
</feature>
<dbReference type="InterPro" id="IPR036875">
    <property type="entry name" value="Znf_CCHC_sf"/>
</dbReference>
<accession>A0AAV1T5U7</accession>
<evidence type="ECO:0000313" key="4">
    <source>
        <dbReference type="EMBL" id="CAK7904302.1"/>
    </source>
</evidence>
<feature type="region of interest" description="Disordered" evidence="2">
    <location>
        <begin position="94"/>
        <end position="138"/>
    </location>
</feature>
<evidence type="ECO:0000256" key="2">
    <source>
        <dbReference type="SAM" id="MobiDB-lite"/>
    </source>
</evidence>
<sequence length="138" mass="15621">MQGVADGPVKTHLFRLELDSLEQAISIVEQEHFILRQARASSTSYRPPRRYDSESPEPMELCYEESEKARSTDYKKLQKCNRCQKTGHYAYECSAHRPVSRNAGRNDRPPMRRGQGRGVAVGAKTQQRGGPSKNGQDL</sequence>
<organism evidence="4 5">
    <name type="scientific">Peronospora matthiolae</name>
    <dbReference type="NCBI Taxonomy" id="2874970"/>
    <lineage>
        <taxon>Eukaryota</taxon>
        <taxon>Sar</taxon>
        <taxon>Stramenopiles</taxon>
        <taxon>Oomycota</taxon>
        <taxon>Peronosporomycetes</taxon>
        <taxon>Peronosporales</taxon>
        <taxon>Peronosporaceae</taxon>
        <taxon>Peronospora</taxon>
    </lineage>
</organism>
<proteinExistence type="predicted"/>
<evidence type="ECO:0000313" key="5">
    <source>
        <dbReference type="Proteomes" id="UP001162060"/>
    </source>
</evidence>
<keyword evidence="1" id="KW-0862">Zinc</keyword>
<dbReference type="SUPFAM" id="SSF57756">
    <property type="entry name" value="Retrovirus zinc finger-like domains"/>
    <property type="match status" value="1"/>
</dbReference>
<dbReference type="GO" id="GO:0003676">
    <property type="term" value="F:nucleic acid binding"/>
    <property type="evidence" value="ECO:0007669"/>
    <property type="project" value="InterPro"/>
</dbReference>
<keyword evidence="1" id="KW-0479">Metal-binding</keyword>
<dbReference type="Proteomes" id="UP001162060">
    <property type="component" value="Unassembled WGS sequence"/>
</dbReference>
<comment type="caution">
    <text evidence="4">The sequence shown here is derived from an EMBL/GenBank/DDBJ whole genome shotgun (WGS) entry which is preliminary data.</text>
</comment>
<evidence type="ECO:0000256" key="1">
    <source>
        <dbReference type="PROSITE-ProRule" id="PRU00047"/>
    </source>
</evidence>
<feature type="domain" description="CCHC-type" evidence="3">
    <location>
        <begin position="79"/>
        <end position="93"/>
    </location>
</feature>
<dbReference type="AlphaFoldDB" id="A0AAV1T5U7"/>
<gene>
    <name evidence="4" type="ORF">PM001_LOCUS2881</name>
</gene>
<dbReference type="GO" id="GO:0008270">
    <property type="term" value="F:zinc ion binding"/>
    <property type="evidence" value="ECO:0007669"/>
    <property type="project" value="UniProtKB-KW"/>
</dbReference>
<protein>
    <recommendedName>
        <fullName evidence="3">CCHC-type domain-containing protein</fullName>
    </recommendedName>
</protein>
<dbReference type="Pfam" id="PF00098">
    <property type="entry name" value="zf-CCHC"/>
    <property type="match status" value="1"/>
</dbReference>
<reference evidence="4" key="1">
    <citation type="submission" date="2024-01" db="EMBL/GenBank/DDBJ databases">
        <authorList>
            <person name="Webb A."/>
        </authorList>
    </citation>
    <scope>NUCLEOTIDE SEQUENCE</scope>
    <source>
        <strain evidence="4">Pm1</strain>
    </source>
</reference>